<sequence length="100" mass="11979">MDTELEQKIYRTLIDNLPNDDNFINVVNNLLTLIEKGCSEKAAYHNQTLGNEQFNYWNSFQQEIHHLKILKQQEKIKSYRGKLKWEDNLEEMRTNGCYII</sequence>
<dbReference type="Proteomes" id="UP001211249">
    <property type="component" value="Unassembled WGS sequence"/>
</dbReference>
<dbReference type="RefSeq" id="WP_271796944.1">
    <property type="nucleotide sequence ID" value="NZ_JAQMUC010000086.1"/>
</dbReference>
<evidence type="ECO:0000313" key="1">
    <source>
        <dbReference type="EMBL" id="MDB9537240.1"/>
    </source>
</evidence>
<comment type="caution">
    <text evidence="1">The sequence shown here is derived from an EMBL/GenBank/DDBJ whole genome shotgun (WGS) entry which is preliminary data.</text>
</comment>
<reference evidence="1 2" key="1">
    <citation type="submission" date="2023-01" db="EMBL/GenBank/DDBJ databases">
        <title>Genomes from the Australian National Cyanobacteria Reference Collection.</title>
        <authorList>
            <person name="Willis A."/>
            <person name="Lee E.M.F."/>
        </authorList>
    </citation>
    <scope>NUCLEOTIDE SEQUENCE [LARGE SCALE GENOMIC DNA]</scope>
    <source>
        <strain evidence="1 2">CS-1226</strain>
    </source>
</reference>
<gene>
    <name evidence="1" type="ORF">PN451_15630</name>
</gene>
<accession>A0ABT5AIV5</accession>
<evidence type="ECO:0000313" key="2">
    <source>
        <dbReference type="Proteomes" id="UP001211249"/>
    </source>
</evidence>
<keyword evidence="2" id="KW-1185">Reference proteome</keyword>
<dbReference type="EMBL" id="JAQMUC010000086">
    <property type="protein sequence ID" value="MDB9537240.1"/>
    <property type="molecule type" value="Genomic_DNA"/>
</dbReference>
<organism evidence="1 2">
    <name type="scientific">Dolichospermum planctonicum CS-1226</name>
    <dbReference type="NCBI Taxonomy" id="3021751"/>
    <lineage>
        <taxon>Bacteria</taxon>
        <taxon>Bacillati</taxon>
        <taxon>Cyanobacteriota</taxon>
        <taxon>Cyanophyceae</taxon>
        <taxon>Nostocales</taxon>
        <taxon>Aphanizomenonaceae</taxon>
        <taxon>Dolichospermum</taxon>
        <taxon>Dolichospermum planctonicum</taxon>
    </lineage>
</organism>
<protein>
    <submittedName>
        <fullName evidence="1">Uncharacterized protein</fullName>
    </submittedName>
</protein>
<proteinExistence type="predicted"/>
<name>A0ABT5AIV5_9CYAN</name>